<proteinExistence type="predicted"/>
<dbReference type="InterPro" id="IPR004843">
    <property type="entry name" value="Calcineurin-like_PHP"/>
</dbReference>
<organism evidence="2">
    <name type="scientific">viral metagenome</name>
    <dbReference type="NCBI Taxonomy" id="1070528"/>
    <lineage>
        <taxon>unclassified sequences</taxon>
        <taxon>metagenomes</taxon>
        <taxon>organismal metagenomes</taxon>
    </lineage>
</organism>
<evidence type="ECO:0000259" key="1">
    <source>
        <dbReference type="Pfam" id="PF00149"/>
    </source>
</evidence>
<gene>
    <name evidence="2" type="ORF">MM415A01256_0021</name>
</gene>
<dbReference type="GO" id="GO:0016787">
    <property type="term" value="F:hydrolase activity"/>
    <property type="evidence" value="ECO:0007669"/>
    <property type="project" value="InterPro"/>
</dbReference>
<dbReference type="Pfam" id="PF00149">
    <property type="entry name" value="Metallophos"/>
    <property type="match status" value="1"/>
</dbReference>
<reference evidence="2" key="1">
    <citation type="submission" date="2020-03" db="EMBL/GenBank/DDBJ databases">
        <title>The deep terrestrial virosphere.</title>
        <authorList>
            <person name="Holmfeldt K."/>
            <person name="Nilsson E."/>
            <person name="Simone D."/>
            <person name="Lopez-Fernandez M."/>
            <person name="Wu X."/>
            <person name="de Brujin I."/>
            <person name="Lundin D."/>
            <person name="Andersson A."/>
            <person name="Bertilsson S."/>
            <person name="Dopson M."/>
        </authorList>
    </citation>
    <scope>NUCLEOTIDE SEQUENCE</scope>
    <source>
        <strain evidence="2">MM415A01256</strain>
    </source>
</reference>
<dbReference type="SUPFAM" id="SSF56300">
    <property type="entry name" value="Metallo-dependent phosphatases"/>
    <property type="match status" value="1"/>
</dbReference>
<accession>A0A6M3K768</accession>
<dbReference type="AlphaFoldDB" id="A0A6M3K768"/>
<feature type="domain" description="Calcineurin-like phosphoesterase" evidence="1">
    <location>
        <begin position="62"/>
        <end position="200"/>
    </location>
</feature>
<sequence length="298" mass="33232">MAKAPKQINLGELAELIASGPAGQEKIKKQAQAINDLQEALMLMVKRVRPYKVPIRSEKNVLRFGLTGDIHIGSLYQRIDALRLFYEQLAAEDIDTVLNTGDVTDGWKVYRGQEFELHPNGRSWPDQRDMFAESVPRIDGMKTIFITGNHDSSFKNLVGMIVGDELQRIRSDWKFIGQDVGDVDLESNGGRFRVRLFHPGGGTAYALSYRIQKIIESLAGGEKPDLLAIGHYHKAEFIPAYRNIAAIQTGAFQSQTPFMVRMASQAHVGGWIVEATLGGSLTSRIKAEFISFMEPEHS</sequence>
<dbReference type="EMBL" id="MT142293">
    <property type="protein sequence ID" value="QJA77639.1"/>
    <property type="molecule type" value="Genomic_DNA"/>
</dbReference>
<name>A0A6M3K768_9ZZZZ</name>
<evidence type="ECO:0000313" key="2">
    <source>
        <dbReference type="EMBL" id="QJA77639.1"/>
    </source>
</evidence>
<dbReference type="Gene3D" id="3.60.21.10">
    <property type="match status" value="1"/>
</dbReference>
<dbReference type="InterPro" id="IPR029052">
    <property type="entry name" value="Metallo-depent_PP-like"/>
</dbReference>
<protein>
    <submittedName>
        <fullName evidence="2">Putative calcineurin-like phosphoesterase</fullName>
    </submittedName>
</protein>